<gene>
    <name evidence="4" type="ORF">CYJ34_06975</name>
</gene>
<reference evidence="4 5" key="1">
    <citation type="submission" date="2017-12" db="EMBL/GenBank/DDBJ databases">
        <title>Phylogenetic diversity of female urinary microbiome.</title>
        <authorList>
            <person name="Thomas-White K."/>
            <person name="Wolfe A.J."/>
        </authorList>
    </citation>
    <scope>NUCLEOTIDE SEQUENCE [LARGE SCALE GENOMIC DNA]</scope>
    <source>
        <strain evidence="4 5">UMB0119</strain>
    </source>
</reference>
<feature type="DNA-binding region" description="H-T-H motif" evidence="2">
    <location>
        <begin position="29"/>
        <end position="48"/>
    </location>
</feature>
<evidence type="ECO:0000313" key="5">
    <source>
        <dbReference type="Proteomes" id="UP000234335"/>
    </source>
</evidence>
<dbReference type="InterPro" id="IPR009057">
    <property type="entry name" value="Homeodomain-like_sf"/>
</dbReference>
<dbReference type="InterPro" id="IPR001647">
    <property type="entry name" value="HTH_TetR"/>
</dbReference>
<evidence type="ECO:0000313" key="4">
    <source>
        <dbReference type="EMBL" id="PKZ15758.1"/>
    </source>
</evidence>
<comment type="caution">
    <text evidence="4">The sequence shown here is derived from an EMBL/GenBank/DDBJ whole genome shotgun (WGS) entry which is preliminary data.</text>
</comment>
<dbReference type="InterPro" id="IPR050624">
    <property type="entry name" value="HTH-type_Tx_Regulator"/>
</dbReference>
<proteinExistence type="predicted"/>
<dbReference type="Pfam" id="PF00440">
    <property type="entry name" value="TetR_N"/>
    <property type="match status" value="1"/>
</dbReference>
<dbReference type="PRINTS" id="PR00455">
    <property type="entry name" value="HTHTETR"/>
</dbReference>
<accession>A0A2I1M6L0</accession>
<dbReference type="AlphaFoldDB" id="A0A2I1M6L0"/>
<dbReference type="GO" id="GO:0003677">
    <property type="term" value="F:DNA binding"/>
    <property type="evidence" value="ECO:0007669"/>
    <property type="project" value="UniProtKB-UniRule"/>
</dbReference>
<dbReference type="PROSITE" id="PS50977">
    <property type="entry name" value="HTH_TETR_2"/>
    <property type="match status" value="1"/>
</dbReference>
<dbReference type="EMBL" id="PKGS01000005">
    <property type="protein sequence ID" value="PKZ15758.1"/>
    <property type="molecule type" value="Genomic_DNA"/>
</dbReference>
<protein>
    <submittedName>
        <fullName evidence="4">TetR/AcrR family transcriptional regulator</fullName>
    </submittedName>
</protein>
<sequence length="205" mass="23613">MQVMNFGTRERILRCGKELFLEKGFEQASLREISKMAGVTTGAFYRNFSDKEELFSELVDPLVEAVFTKYKEFEEKNFQNSGDNHENLNSKVNIEGTIEVSLFLFENKEILELLINCSGETKYSNFIEQLTLVQDESQKKIKNRTGSKNVIVEKRASIGIHALNHARFSALIEIVLHSDSEEELIINSKLIAIFFEEGWKKIKSY</sequence>
<dbReference type="Gene3D" id="1.10.357.10">
    <property type="entry name" value="Tetracycline Repressor, domain 2"/>
    <property type="match status" value="1"/>
</dbReference>
<evidence type="ECO:0000256" key="1">
    <source>
        <dbReference type="ARBA" id="ARBA00023125"/>
    </source>
</evidence>
<dbReference type="Proteomes" id="UP000234335">
    <property type="component" value="Unassembled WGS sequence"/>
</dbReference>
<organism evidence="4 5">
    <name type="scientific">Anaerococcus octavius</name>
    <dbReference type="NCBI Taxonomy" id="54007"/>
    <lineage>
        <taxon>Bacteria</taxon>
        <taxon>Bacillati</taxon>
        <taxon>Bacillota</taxon>
        <taxon>Tissierellia</taxon>
        <taxon>Tissierellales</taxon>
        <taxon>Peptoniphilaceae</taxon>
        <taxon>Anaerococcus</taxon>
    </lineage>
</organism>
<keyword evidence="5" id="KW-1185">Reference proteome</keyword>
<evidence type="ECO:0000259" key="3">
    <source>
        <dbReference type="PROSITE" id="PS50977"/>
    </source>
</evidence>
<evidence type="ECO:0000256" key="2">
    <source>
        <dbReference type="PROSITE-ProRule" id="PRU00335"/>
    </source>
</evidence>
<dbReference type="PANTHER" id="PTHR43479">
    <property type="entry name" value="ACREF/ENVCD OPERON REPRESSOR-RELATED"/>
    <property type="match status" value="1"/>
</dbReference>
<keyword evidence="1 2" id="KW-0238">DNA-binding</keyword>
<name>A0A2I1M6L0_9FIRM</name>
<feature type="domain" description="HTH tetR-type" evidence="3">
    <location>
        <begin position="6"/>
        <end position="66"/>
    </location>
</feature>
<dbReference type="SUPFAM" id="SSF46689">
    <property type="entry name" value="Homeodomain-like"/>
    <property type="match status" value="1"/>
</dbReference>
<dbReference type="PANTHER" id="PTHR43479:SF11">
    <property type="entry name" value="ACREF_ENVCD OPERON REPRESSOR-RELATED"/>
    <property type="match status" value="1"/>
</dbReference>